<accession>K9Y1G6</accession>
<reference evidence="3" key="1">
    <citation type="journal article" date="2013" name="Proc. Natl. Acad. Sci. U.S.A.">
        <title>Improving the coverage of the cyanobacterial phylum using diversity-driven genome sequencing.</title>
        <authorList>
            <person name="Shih P.M."/>
            <person name="Wu D."/>
            <person name="Latifi A."/>
            <person name="Axen S.D."/>
            <person name="Fewer D.P."/>
            <person name="Talla E."/>
            <person name="Calteau A."/>
            <person name="Cai F."/>
            <person name="Tandeau de Marsac N."/>
            <person name="Rippka R."/>
            <person name="Herdman M."/>
            <person name="Sivonen K."/>
            <person name="Coursin T."/>
            <person name="Laurent T."/>
            <person name="Goodwin L."/>
            <person name="Nolan M."/>
            <person name="Davenport K.W."/>
            <person name="Han C.S."/>
            <person name="Rubin E.M."/>
            <person name="Eisen J.A."/>
            <person name="Woyke T."/>
            <person name="Gugger M."/>
            <person name="Kerfeld C.A."/>
        </authorList>
    </citation>
    <scope>NUCLEOTIDE SEQUENCE [LARGE SCALE GENOMIC DNA]</scope>
    <source>
        <strain evidence="3">ATCC 29371 / PCC 7437</strain>
        <plasmid evidence="3">Plasmid pSTA7437.02</plasmid>
    </source>
</reference>
<keyword evidence="3" id="KW-1185">Reference proteome</keyword>
<dbReference type="HOGENOM" id="CLU_195836_0_0_3"/>
<evidence type="ECO:0000313" key="2">
    <source>
        <dbReference type="EMBL" id="AFZ38246.1"/>
    </source>
</evidence>
<dbReference type="RefSeq" id="WP_015195624.1">
    <property type="nucleotide sequence ID" value="NC_019749.1"/>
</dbReference>
<organism evidence="2 3">
    <name type="scientific">Stanieria cyanosphaera (strain ATCC 29371 / PCC 7437)</name>
    <dbReference type="NCBI Taxonomy" id="111780"/>
    <lineage>
        <taxon>Bacteria</taxon>
        <taxon>Bacillati</taxon>
        <taxon>Cyanobacteriota</taxon>
        <taxon>Cyanophyceae</taxon>
        <taxon>Pleurocapsales</taxon>
        <taxon>Dermocarpellaceae</taxon>
        <taxon>Stanieria</taxon>
    </lineage>
</organism>
<dbReference type="AlphaFoldDB" id="K9Y1G6"/>
<evidence type="ECO:0000313" key="3">
    <source>
        <dbReference type="Proteomes" id="UP000010473"/>
    </source>
</evidence>
<geneLocation type="plasmid" evidence="2 3">
    <name>pSTA7437.02</name>
</geneLocation>
<dbReference type="OrthoDB" id="574279at2"/>
<evidence type="ECO:0000256" key="1">
    <source>
        <dbReference type="SAM" id="MobiDB-lite"/>
    </source>
</evidence>
<gene>
    <name evidence="2" type="ordered locus">Sta7437_4809</name>
</gene>
<feature type="region of interest" description="Disordered" evidence="1">
    <location>
        <begin position="1"/>
        <end position="21"/>
    </location>
</feature>
<dbReference type="KEGG" id="scs:Sta7437_4809"/>
<dbReference type="EMBL" id="CP003655">
    <property type="protein sequence ID" value="AFZ38246.1"/>
    <property type="molecule type" value="Genomic_DNA"/>
</dbReference>
<keyword evidence="2" id="KW-0614">Plasmid</keyword>
<name>K9Y1G6_STAC7</name>
<sequence length="77" mass="8990">MSRPGGNPALTEHQFTTDREEPCTAKLQVRVPPSMLDELKEYQNWQEIVRQVLAEELVKLRKQKETGKKKKLKNTNK</sequence>
<proteinExistence type="predicted"/>
<dbReference type="Proteomes" id="UP000010473">
    <property type="component" value="Plasmid pSTA7437.02"/>
</dbReference>
<protein>
    <submittedName>
        <fullName evidence="2">Uncharacterized protein</fullName>
    </submittedName>
</protein>